<reference evidence="4" key="1">
    <citation type="submission" date="2015-02" db="EMBL/GenBank/DDBJ databases">
        <authorList>
            <person name="Ju K.-S."/>
            <person name="Doroghazi J.R."/>
            <person name="Metcalf W."/>
        </authorList>
    </citation>
    <scope>NUCLEOTIDE SEQUENCE [LARGE SCALE GENOMIC DNA]</scope>
    <source>
        <strain evidence="4">NRRL B-16380</strain>
    </source>
</reference>
<name>A0A0M2GVD5_9ACTN</name>
<dbReference type="AlphaFoldDB" id="A0A0M2GVD5"/>
<evidence type="ECO:0000313" key="4">
    <source>
        <dbReference type="Proteomes" id="UP000034786"/>
    </source>
</evidence>
<dbReference type="PATRIC" id="fig|284040.3.peg.7366"/>
<evidence type="ECO:0000313" key="3">
    <source>
        <dbReference type="EMBL" id="KJK39435.1"/>
    </source>
</evidence>
<dbReference type="Pfam" id="PF21725">
    <property type="entry name" value="T7SS_signal"/>
    <property type="match status" value="1"/>
</dbReference>
<proteinExistence type="predicted"/>
<gene>
    <name evidence="3" type="ORF">UK15_13355</name>
</gene>
<dbReference type="EMBL" id="JYJH01000007">
    <property type="protein sequence ID" value="KJK39435.1"/>
    <property type="molecule type" value="Genomic_DNA"/>
</dbReference>
<keyword evidence="4" id="KW-1185">Reference proteome</keyword>
<organism evidence="3 4">
    <name type="scientific">Streptomyces variegatus</name>
    <dbReference type="NCBI Taxonomy" id="284040"/>
    <lineage>
        <taxon>Bacteria</taxon>
        <taxon>Bacillati</taxon>
        <taxon>Actinomycetota</taxon>
        <taxon>Actinomycetes</taxon>
        <taxon>Kitasatosporales</taxon>
        <taxon>Streptomycetaceae</taxon>
        <taxon>Streptomyces</taxon>
    </lineage>
</organism>
<dbReference type="Proteomes" id="UP000034786">
    <property type="component" value="Unassembled WGS sequence"/>
</dbReference>
<comment type="caution">
    <text evidence="3">The sequence shown here is derived from an EMBL/GenBank/DDBJ whole genome shotgun (WGS) entry which is preliminary data.</text>
</comment>
<feature type="domain" description="Putative T7SS secretion signal" evidence="2">
    <location>
        <begin position="15"/>
        <end position="71"/>
    </location>
</feature>
<accession>A0A0M2GVD5</accession>
<dbReference type="InterPro" id="IPR049082">
    <property type="entry name" value="T7SS_signal"/>
</dbReference>
<sequence length="80" mass="8395">MGSGDLVNGGLDKLEDGWEADKKLVGEGIDKGTDLICVGLEKVGADDWADKVEDFGDELASELGATPGEQQSARATRRTS</sequence>
<evidence type="ECO:0000256" key="1">
    <source>
        <dbReference type="SAM" id="MobiDB-lite"/>
    </source>
</evidence>
<evidence type="ECO:0000259" key="2">
    <source>
        <dbReference type="Pfam" id="PF21725"/>
    </source>
</evidence>
<dbReference type="STRING" id="284040.UK15_13355"/>
<protein>
    <recommendedName>
        <fullName evidence="2">Putative T7SS secretion signal domain-containing protein</fullName>
    </recommendedName>
</protein>
<feature type="region of interest" description="Disordered" evidence="1">
    <location>
        <begin position="61"/>
        <end position="80"/>
    </location>
</feature>